<proteinExistence type="predicted"/>
<name>A0A0E3VTK2_9BRAD</name>
<dbReference type="EMBL" id="AP014685">
    <property type="protein sequence ID" value="BAR55805.1"/>
    <property type="molecule type" value="Genomic_DNA"/>
</dbReference>
<feature type="compositionally biased region" description="Basic and acidic residues" evidence="1">
    <location>
        <begin position="23"/>
        <end position="32"/>
    </location>
</feature>
<reference evidence="2 3" key="1">
    <citation type="submission" date="2014-11" db="EMBL/GenBank/DDBJ databases">
        <title>Symbiosis island explosion on the genome of extra-slow-growing strains of soybean bradyrhizobia with massive insertion sequences.</title>
        <authorList>
            <person name="Iida T."/>
            <person name="Minamisawa K."/>
        </authorList>
    </citation>
    <scope>NUCLEOTIDE SEQUENCE [LARGE SCALE GENOMIC DNA]</scope>
    <source>
        <strain evidence="2 3">NK6</strain>
    </source>
</reference>
<accession>A0A0E3VTK2</accession>
<sequence length="40" mass="4631">MRIALQPSSLRSRSLRHGAQDTLAREIGEPRKSWRRANQT</sequence>
<evidence type="ECO:0000313" key="2">
    <source>
        <dbReference type="EMBL" id="BAR55805.1"/>
    </source>
</evidence>
<evidence type="ECO:0000313" key="3">
    <source>
        <dbReference type="Proteomes" id="UP000063308"/>
    </source>
</evidence>
<organism evidence="2 3">
    <name type="scientific">Bradyrhizobium diazoefficiens</name>
    <dbReference type="NCBI Taxonomy" id="1355477"/>
    <lineage>
        <taxon>Bacteria</taxon>
        <taxon>Pseudomonadati</taxon>
        <taxon>Pseudomonadota</taxon>
        <taxon>Alphaproteobacteria</taxon>
        <taxon>Hyphomicrobiales</taxon>
        <taxon>Nitrobacteraceae</taxon>
        <taxon>Bradyrhizobium</taxon>
    </lineage>
</organism>
<dbReference type="Proteomes" id="UP000063308">
    <property type="component" value="Chromosome"/>
</dbReference>
<dbReference type="AlphaFoldDB" id="A0A0E3VTK2"/>
<feature type="region of interest" description="Disordered" evidence="1">
    <location>
        <begin position="1"/>
        <end position="40"/>
    </location>
</feature>
<gene>
    <name evidence="2" type="ORF">NK6_2624</name>
</gene>
<protein>
    <submittedName>
        <fullName evidence="2">Uncharacterized protein</fullName>
    </submittedName>
</protein>
<evidence type="ECO:0000256" key="1">
    <source>
        <dbReference type="SAM" id="MobiDB-lite"/>
    </source>
</evidence>